<dbReference type="PANTHER" id="PTHR43298:SF2">
    <property type="entry name" value="FMN_FAD EXPORTER YEEO-RELATED"/>
    <property type="match status" value="1"/>
</dbReference>
<comment type="similarity">
    <text evidence="2">Belongs to the multi antimicrobial extrusion (MATE) (TC 2.A.66.1) family.</text>
</comment>
<evidence type="ECO:0000256" key="1">
    <source>
        <dbReference type="ARBA" id="ARBA00004141"/>
    </source>
</evidence>
<comment type="subcellular location">
    <subcellularLocation>
        <location evidence="1">Membrane</location>
        <topology evidence="1">Multi-pass membrane protein</topology>
    </subcellularLocation>
</comment>
<comment type="caution">
    <text evidence="8">The sequence shown here is derived from an EMBL/GenBank/DDBJ whole genome shotgun (WGS) entry which is preliminary data.</text>
</comment>
<feature type="transmembrane region" description="Helical" evidence="7">
    <location>
        <begin position="168"/>
        <end position="187"/>
    </location>
</feature>
<evidence type="ECO:0000256" key="5">
    <source>
        <dbReference type="ARBA" id="ARBA00022989"/>
    </source>
</evidence>
<dbReference type="Proteomes" id="UP000634004">
    <property type="component" value="Unassembled WGS sequence"/>
</dbReference>
<evidence type="ECO:0000256" key="2">
    <source>
        <dbReference type="ARBA" id="ARBA00010199"/>
    </source>
</evidence>
<evidence type="ECO:0000256" key="4">
    <source>
        <dbReference type="ARBA" id="ARBA00022692"/>
    </source>
</evidence>
<feature type="transmembrane region" description="Helical" evidence="7">
    <location>
        <begin position="392"/>
        <end position="408"/>
    </location>
</feature>
<dbReference type="EMBL" id="BMZH01000006">
    <property type="protein sequence ID" value="GHA95428.1"/>
    <property type="molecule type" value="Genomic_DNA"/>
</dbReference>
<dbReference type="Pfam" id="PF01554">
    <property type="entry name" value="MatE"/>
    <property type="match status" value="2"/>
</dbReference>
<organism evidence="8 9">
    <name type="scientific">Algimonas arctica</name>
    <dbReference type="NCBI Taxonomy" id="1479486"/>
    <lineage>
        <taxon>Bacteria</taxon>
        <taxon>Pseudomonadati</taxon>
        <taxon>Pseudomonadota</taxon>
        <taxon>Alphaproteobacteria</taxon>
        <taxon>Maricaulales</taxon>
        <taxon>Robiginitomaculaceae</taxon>
        <taxon>Algimonas</taxon>
    </lineage>
</organism>
<feature type="transmembrane region" description="Helical" evidence="7">
    <location>
        <begin position="414"/>
        <end position="435"/>
    </location>
</feature>
<evidence type="ECO:0000313" key="8">
    <source>
        <dbReference type="EMBL" id="GHA95428.1"/>
    </source>
</evidence>
<keyword evidence="9" id="KW-1185">Reference proteome</keyword>
<feature type="transmembrane region" description="Helical" evidence="7">
    <location>
        <begin position="45"/>
        <end position="64"/>
    </location>
</feature>
<keyword evidence="5 7" id="KW-1133">Transmembrane helix</keyword>
<feature type="transmembrane region" description="Helical" evidence="7">
    <location>
        <begin position="12"/>
        <end position="33"/>
    </location>
</feature>
<reference evidence="8" key="1">
    <citation type="journal article" date="2014" name="Int. J. Syst. Evol. Microbiol.">
        <title>Complete genome sequence of Corynebacterium casei LMG S-19264T (=DSM 44701T), isolated from a smear-ripened cheese.</title>
        <authorList>
            <consortium name="US DOE Joint Genome Institute (JGI-PGF)"/>
            <person name="Walter F."/>
            <person name="Albersmeier A."/>
            <person name="Kalinowski J."/>
            <person name="Ruckert C."/>
        </authorList>
    </citation>
    <scope>NUCLEOTIDE SEQUENCE</scope>
    <source>
        <strain evidence="8">KCTC 32513</strain>
    </source>
</reference>
<feature type="transmembrane region" description="Helical" evidence="7">
    <location>
        <begin position="359"/>
        <end position="380"/>
    </location>
</feature>
<feature type="transmembrane region" description="Helical" evidence="7">
    <location>
        <begin position="319"/>
        <end position="339"/>
    </location>
</feature>
<feature type="transmembrane region" description="Helical" evidence="7">
    <location>
        <begin position="193"/>
        <end position="211"/>
    </location>
</feature>
<dbReference type="RefSeq" id="WP_189497635.1">
    <property type="nucleotide sequence ID" value="NZ_BMZH01000006.1"/>
</dbReference>
<feature type="transmembrane region" description="Helical" evidence="7">
    <location>
        <begin position="247"/>
        <end position="266"/>
    </location>
</feature>
<sequence length="445" mass="47020">MSSPSIPLTARAVFGQSWPIMLANAAAPVVGLVDTFVVGRFVGTQALAGIGLGAVIYGIVYWGFGFLRMSTAGLAAQDAGAGDIAGVQGHILRAIPLGLLIGTLVFALQMLLLPTAFAIFTASPALEGEAATYIQARLWGLPATLGTIALMGWFVGISRAGLALQLQLVLNLVNIILSPLFVIWLGAGLYGVGLASALAEWAGFAMGLMLMRREFTRRGGLQPGVVTRANLLNPTQLRRLGVANSNIFVRTITLTIGFNFFGNAAATEGSLFMAANHIHLQLITMSALVLDAFAHTAEAVTGAAYGAKDRMRFNRAVMLTTRFSALFAFIIGGLIFLGGPFLIDALSADPAVREMARTYLPYAALAPIIGFAAYQIDGIFIGTTRTAEMRNAGIASVAIYIAAHFAIVPHFGAAGIWIAFLIYYAARAMTLAVYIPRILRHLGPS</sequence>
<keyword evidence="4 7" id="KW-0812">Transmembrane</keyword>
<reference evidence="8" key="2">
    <citation type="submission" date="2020-09" db="EMBL/GenBank/DDBJ databases">
        <authorList>
            <person name="Sun Q."/>
            <person name="Kim S."/>
        </authorList>
    </citation>
    <scope>NUCLEOTIDE SEQUENCE</scope>
    <source>
        <strain evidence="8">KCTC 32513</strain>
    </source>
</reference>
<dbReference type="GO" id="GO:0015297">
    <property type="term" value="F:antiporter activity"/>
    <property type="evidence" value="ECO:0007669"/>
    <property type="project" value="InterPro"/>
</dbReference>
<dbReference type="AlphaFoldDB" id="A0A8J3CQC5"/>
<protein>
    <submittedName>
        <fullName evidence="8">MATE family efflux transporter</fullName>
    </submittedName>
</protein>
<name>A0A8J3CQC5_9PROT</name>
<dbReference type="GO" id="GO:0042910">
    <property type="term" value="F:xenobiotic transmembrane transporter activity"/>
    <property type="evidence" value="ECO:0007669"/>
    <property type="project" value="InterPro"/>
</dbReference>
<feature type="transmembrane region" description="Helical" evidence="7">
    <location>
        <begin position="278"/>
        <end position="307"/>
    </location>
</feature>
<feature type="transmembrane region" description="Helical" evidence="7">
    <location>
        <begin position="97"/>
        <end position="119"/>
    </location>
</feature>
<gene>
    <name evidence="8" type="ORF">GCM10009069_18040</name>
</gene>
<dbReference type="NCBIfam" id="TIGR00797">
    <property type="entry name" value="matE"/>
    <property type="match status" value="1"/>
</dbReference>
<proteinExistence type="inferred from homology"/>
<evidence type="ECO:0000256" key="3">
    <source>
        <dbReference type="ARBA" id="ARBA00022448"/>
    </source>
</evidence>
<dbReference type="InterPro" id="IPR002528">
    <property type="entry name" value="MATE_fam"/>
</dbReference>
<evidence type="ECO:0000313" key="9">
    <source>
        <dbReference type="Proteomes" id="UP000634004"/>
    </source>
</evidence>
<accession>A0A8J3CQC5</accession>
<dbReference type="CDD" id="cd13136">
    <property type="entry name" value="MATE_DinF_like"/>
    <property type="match status" value="1"/>
</dbReference>
<dbReference type="GO" id="GO:0005886">
    <property type="term" value="C:plasma membrane"/>
    <property type="evidence" value="ECO:0007669"/>
    <property type="project" value="TreeGrafter"/>
</dbReference>
<dbReference type="InterPro" id="IPR050222">
    <property type="entry name" value="MATE_MdtK"/>
</dbReference>
<evidence type="ECO:0000256" key="6">
    <source>
        <dbReference type="ARBA" id="ARBA00023136"/>
    </source>
</evidence>
<feature type="transmembrane region" description="Helical" evidence="7">
    <location>
        <begin position="139"/>
        <end position="156"/>
    </location>
</feature>
<keyword evidence="3" id="KW-0813">Transport</keyword>
<keyword evidence="6 7" id="KW-0472">Membrane</keyword>
<evidence type="ECO:0000256" key="7">
    <source>
        <dbReference type="SAM" id="Phobius"/>
    </source>
</evidence>
<dbReference type="PANTHER" id="PTHR43298">
    <property type="entry name" value="MULTIDRUG RESISTANCE PROTEIN NORM-RELATED"/>
    <property type="match status" value="1"/>
</dbReference>
<dbReference type="InterPro" id="IPR044644">
    <property type="entry name" value="DinF-like"/>
</dbReference>